<dbReference type="HOGENOM" id="CLU_2380223_0_0_9"/>
<evidence type="ECO:0000313" key="2">
    <source>
        <dbReference type="Proteomes" id="UP000000271"/>
    </source>
</evidence>
<gene>
    <name evidence="1" type="ordered locus">Bsel_2767</name>
</gene>
<accession>D6XYJ1</accession>
<dbReference type="AlphaFoldDB" id="D6XYJ1"/>
<evidence type="ECO:0000313" key="1">
    <source>
        <dbReference type="EMBL" id="ADI00260.1"/>
    </source>
</evidence>
<organism evidence="1 2">
    <name type="scientific">Bacillus selenitireducens (strain ATCC 700615 / DSM 15326 / MLS10)</name>
    <dbReference type="NCBI Taxonomy" id="439292"/>
    <lineage>
        <taxon>Bacteria</taxon>
        <taxon>Bacillati</taxon>
        <taxon>Bacillota</taxon>
        <taxon>Bacilli</taxon>
        <taxon>Bacillales</taxon>
        <taxon>Bacillaceae</taxon>
        <taxon>Salisediminibacterium</taxon>
    </lineage>
</organism>
<keyword evidence="2" id="KW-1185">Reference proteome</keyword>
<name>D6XYJ1_BACIE</name>
<dbReference type="RefSeq" id="WP_013173674.1">
    <property type="nucleotide sequence ID" value="NC_014219.1"/>
</dbReference>
<reference evidence="1" key="1">
    <citation type="submission" date="2009-10" db="EMBL/GenBank/DDBJ databases">
        <title>Complete sequence of Bacillus selenitireducens MLS10.</title>
        <authorList>
            <consortium name="US DOE Joint Genome Institute"/>
            <person name="Lucas S."/>
            <person name="Copeland A."/>
            <person name="Lapidus A."/>
            <person name="Glavina del Rio T."/>
            <person name="Dalin E."/>
            <person name="Tice H."/>
            <person name="Bruce D."/>
            <person name="Goodwin L."/>
            <person name="Pitluck S."/>
            <person name="Sims D."/>
            <person name="Brettin T."/>
            <person name="Detter J.C."/>
            <person name="Han C."/>
            <person name="Larimer F."/>
            <person name="Land M."/>
            <person name="Hauser L."/>
            <person name="Kyrpides N."/>
            <person name="Ovchinnikova G."/>
            <person name="Stolz J."/>
        </authorList>
    </citation>
    <scope>NUCLEOTIDE SEQUENCE [LARGE SCALE GENOMIC DNA]</scope>
    <source>
        <strain evidence="1">MLS10</strain>
    </source>
</reference>
<dbReference type="Proteomes" id="UP000000271">
    <property type="component" value="Chromosome"/>
</dbReference>
<proteinExistence type="predicted"/>
<protein>
    <submittedName>
        <fullName evidence="1">Uncharacterized protein</fullName>
    </submittedName>
</protein>
<sequence length="94" mass="10729">MPRLNKYALFPRIPDFSRGECQDSFRVIYQEDGLAENLTSVRMDLDVMPLRVYRGVLEAGESVDTKLILAMDEGELQSLIAHDEGSPEVQWKID</sequence>
<dbReference type="EMBL" id="CP001791">
    <property type="protein sequence ID" value="ADI00260.1"/>
    <property type="molecule type" value="Genomic_DNA"/>
</dbReference>
<dbReference type="KEGG" id="bse:Bsel_2767"/>